<dbReference type="InterPro" id="IPR011051">
    <property type="entry name" value="RmlC_Cupin_sf"/>
</dbReference>
<evidence type="ECO:0000313" key="9">
    <source>
        <dbReference type="Proteomes" id="UP000190121"/>
    </source>
</evidence>
<evidence type="ECO:0000313" key="8">
    <source>
        <dbReference type="EMBL" id="SJZ97844.1"/>
    </source>
</evidence>
<dbReference type="GO" id="GO:0019305">
    <property type="term" value="P:dTDP-rhamnose biosynthetic process"/>
    <property type="evidence" value="ECO:0007669"/>
    <property type="project" value="UniProtKB-UniRule"/>
</dbReference>
<comment type="similarity">
    <text evidence="7">Belongs to the dTDP-4-dehydrorhamnose 3,5-epimerase family.</text>
</comment>
<dbReference type="EC" id="5.1.3.13" evidence="3 7"/>
<reference evidence="9" key="1">
    <citation type="submission" date="2017-02" db="EMBL/GenBank/DDBJ databases">
        <authorList>
            <person name="Varghese N."/>
            <person name="Submissions S."/>
        </authorList>
    </citation>
    <scope>NUCLEOTIDE SEQUENCE [LARGE SCALE GENOMIC DNA]</scope>
    <source>
        <strain evidence="9">ATCC 51356</strain>
    </source>
</reference>
<proteinExistence type="inferred from homology"/>
<feature type="active site" description="Proton acceptor" evidence="5">
    <location>
        <position position="61"/>
    </location>
</feature>
<dbReference type="GO" id="GO:0000271">
    <property type="term" value="P:polysaccharide biosynthetic process"/>
    <property type="evidence" value="ECO:0007669"/>
    <property type="project" value="TreeGrafter"/>
</dbReference>
<dbReference type="GO" id="GO:0005829">
    <property type="term" value="C:cytosol"/>
    <property type="evidence" value="ECO:0007669"/>
    <property type="project" value="TreeGrafter"/>
</dbReference>
<evidence type="ECO:0000256" key="6">
    <source>
        <dbReference type="PIRSR" id="PIRSR600888-3"/>
    </source>
</evidence>
<dbReference type="OrthoDB" id="9800680at2"/>
<feature type="site" description="Participates in a stacking interaction with the thymidine ring of dTDP-4-oxo-6-deoxyglucose" evidence="6">
    <location>
        <position position="136"/>
    </location>
</feature>
<dbReference type="Pfam" id="PF00908">
    <property type="entry name" value="dTDP_sugar_isom"/>
    <property type="match status" value="1"/>
</dbReference>
<dbReference type="Gene3D" id="2.60.120.10">
    <property type="entry name" value="Jelly Rolls"/>
    <property type="match status" value="1"/>
</dbReference>
<dbReference type="SUPFAM" id="SSF51182">
    <property type="entry name" value="RmlC-like cupins"/>
    <property type="match status" value="1"/>
</dbReference>
<evidence type="ECO:0000256" key="5">
    <source>
        <dbReference type="PIRSR" id="PIRSR600888-1"/>
    </source>
</evidence>
<organism evidence="8 9">
    <name type="scientific">Porphyromonas circumdentaria</name>
    <dbReference type="NCBI Taxonomy" id="29524"/>
    <lineage>
        <taxon>Bacteria</taxon>
        <taxon>Pseudomonadati</taxon>
        <taxon>Bacteroidota</taxon>
        <taxon>Bacteroidia</taxon>
        <taxon>Bacteroidales</taxon>
        <taxon>Porphyromonadaceae</taxon>
        <taxon>Porphyromonas</taxon>
    </lineage>
</organism>
<dbReference type="PANTHER" id="PTHR21047:SF2">
    <property type="entry name" value="THYMIDINE DIPHOSPHO-4-KETO-RHAMNOSE 3,5-EPIMERASE"/>
    <property type="match status" value="1"/>
</dbReference>
<keyword evidence="7" id="KW-0413">Isomerase</keyword>
<dbReference type="PANTHER" id="PTHR21047">
    <property type="entry name" value="DTDP-6-DEOXY-D-GLUCOSE-3,5 EPIMERASE"/>
    <property type="match status" value="1"/>
</dbReference>
<evidence type="ECO:0000256" key="3">
    <source>
        <dbReference type="ARBA" id="ARBA00012098"/>
    </source>
</evidence>
<dbReference type="GO" id="GO:0008830">
    <property type="term" value="F:dTDP-4-dehydrorhamnose 3,5-epimerase activity"/>
    <property type="evidence" value="ECO:0007669"/>
    <property type="project" value="UniProtKB-UniRule"/>
</dbReference>
<dbReference type="RefSeq" id="WP_078737554.1">
    <property type="nucleotide sequence ID" value="NZ_FUXE01000025.1"/>
</dbReference>
<comment type="function">
    <text evidence="2 7">Catalyzes the epimerization of the C3' and C5'positions of dTDP-6-deoxy-D-xylo-4-hexulose, forming dTDP-6-deoxy-L-lyxo-4-hexulose.</text>
</comment>
<gene>
    <name evidence="8" type="ORF">SAMN02745171_01677</name>
</gene>
<comment type="catalytic activity">
    <reaction evidence="1 7">
        <text>dTDP-4-dehydro-6-deoxy-alpha-D-glucose = dTDP-4-dehydro-beta-L-rhamnose</text>
        <dbReference type="Rhea" id="RHEA:16969"/>
        <dbReference type="ChEBI" id="CHEBI:57649"/>
        <dbReference type="ChEBI" id="CHEBI:62830"/>
        <dbReference type="EC" id="5.1.3.13"/>
    </reaction>
</comment>
<feature type="active site" description="Proton donor" evidence="5">
    <location>
        <position position="130"/>
    </location>
</feature>
<comment type="pathway">
    <text evidence="7">Carbohydrate biosynthesis; dTDP-L-rhamnose biosynthesis.</text>
</comment>
<dbReference type="InterPro" id="IPR014710">
    <property type="entry name" value="RmlC-like_jellyroll"/>
</dbReference>
<dbReference type="EMBL" id="FUXE01000025">
    <property type="protein sequence ID" value="SJZ97844.1"/>
    <property type="molecule type" value="Genomic_DNA"/>
</dbReference>
<accession>A0A1T4Q2F2</accession>
<evidence type="ECO:0000256" key="4">
    <source>
        <dbReference type="ARBA" id="ARBA00019595"/>
    </source>
</evidence>
<dbReference type="AlphaFoldDB" id="A0A1T4Q2F2"/>
<sequence>MQYTPLEINGVWLLTPQVYGDSRGYFTETLRYEEFHSRVSSTPFIQENESASRRGVLRGLHLQISHPQAKLVRCIYGTIVDVAVDLRPESSHFGQHIIRKLDDIKKEQLYIPRGFAHGFLVLSEWAIFSYKVDNRYAPESECSLSPFDAALGIAWENYGIPLEEILQSDKDLRGISLDEYKQKYL</sequence>
<dbReference type="Proteomes" id="UP000190121">
    <property type="component" value="Unassembled WGS sequence"/>
</dbReference>
<comment type="subunit">
    <text evidence="7">Homodimer.</text>
</comment>
<dbReference type="InterPro" id="IPR000888">
    <property type="entry name" value="RmlC-like"/>
</dbReference>
<evidence type="ECO:0000256" key="1">
    <source>
        <dbReference type="ARBA" id="ARBA00001298"/>
    </source>
</evidence>
<evidence type="ECO:0000256" key="7">
    <source>
        <dbReference type="RuleBase" id="RU364069"/>
    </source>
</evidence>
<keyword evidence="9" id="KW-1185">Reference proteome</keyword>
<dbReference type="UniPathway" id="UPA00124"/>
<protein>
    <recommendedName>
        <fullName evidence="4 7">dTDP-4-dehydrorhamnose 3,5-epimerase</fullName>
        <ecNumber evidence="3 7">5.1.3.13</ecNumber>
    </recommendedName>
    <alternativeName>
        <fullName evidence="7">Thymidine diphospho-4-keto-rhamnose 3,5-epimerase</fullName>
    </alternativeName>
</protein>
<dbReference type="STRING" id="29524.SAMN02745171_01677"/>
<dbReference type="CDD" id="cd00438">
    <property type="entry name" value="cupin_RmlC"/>
    <property type="match status" value="1"/>
</dbReference>
<name>A0A1T4Q2F2_9PORP</name>
<dbReference type="NCBIfam" id="TIGR01221">
    <property type="entry name" value="rmlC"/>
    <property type="match status" value="1"/>
</dbReference>
<evidence type="ECO:0000256" key="2">
    <source>
        <dbReference type="ARBA" id="ARBA00001997"/>
    </source>
</evidence>